<name>A0A318JK86_9BURK</name>
<evidence type="ECO:0000313" key="1">
    <source>
        <dbReference type="EMBL" id="PXX47542.1"/>
    </source>
</evidence>
<dbReference type="Proteomes" id="UP000247792">
    <property type="component" value="Unassembled WGS sequence"/>
</dbReference>
<sequence>MNSGSRAGPESNQDINFSKRDHLVSVSGISHVTEAAIYGILSEEKYSDNSDQEDELLLRWRASISAGVPFTAAFNMICQ</sequence>
<dbReference type="EMBL" id="QJKB01000001">
    <property type="protein sequence ID" value="PXX47542.1"/>
    <property type="molecule type" value="Genomic_DNA"/>
</dbReference>
<gene>
    <name evidence="1" type="ORF">DFR42_1011125</name>
</gene>
<evidence type="ECO:0000313" key="2">
    <source>
        <dbReference type="Proteomes" id="UP000247792"/>
    </source>
</evidence>
<proteinExistence type="predicted"/>
<keyword evidence="2" id="KW-1185">Reference proteome</keyword>
<reference evidence="1 2" key="1">
    <citation type="submission" date="2018-05" db="EMBL/GenBank/DDBJ databases">
        <title>Genomic Encyclopedia of Type Strains, Phase IV (KMG-IV): sequencing the most valuable type-strain genomes for metagenomic binning, comparative biology and taxonomic classification.</title>
        <authorList>
            <person name="Goeker M."/>
        </authorList>
    </citation>
    <scope>NUCLEOTIDE SEQUENCE [LARGE SCALE GENOMIC DNA]</scope>
    <source>
        <strain evidence="1 2">DSM 19792</strain>
    </source>
</reference>
<accession>A0A318JK86</accession>
<dbReference type="RefSeq" id="WP_146218787.1">
    <property type="nucleotide sequence ID" value="NZ_QJKB01000001.1"/>
</dbReference>
<organism evidence="1 2">
    <name type="scientific">Undibacterium pigrum</name>
    <dbReference type="NCBI Taxonomy" id="401470"/>
    <lineage>
        <taxon>Bacteria</taxon>
        <taxon>Pseudomonadati</taxon>
        <taxon>Pseudomonadota</taxon>
        <taxon>Betaproteobacteria</taxon>
        <taxon>Burkholderiales</taxon>
        <taxon>Oxalobacteraceae</taxon>
        <taxon>Undibacterium</taxon>
    </lineage>
</organism>
<protein>
    <submittedName>
        <fullName evidence="1">Uncharacterized protein</fullName>
    </submittedName>
</protein>
<comment type="caution">
    <text evidence="1">The sequence shown here is derived from an EMBL/GenBank/DDBJ whole genome shotgun (WGS) entry which is preliminary data.</text>
</comment>
<dbReference type="AlphaFoldDB" id="A0A318JK86"/>